<sequence length="366" mass="39953">MIAAVAVALTVGLVSAPSTAGSPPDVRIRPADLARGAAPHAGWVEARARVLHTSDGHRVSLPDRIGEASDVFDVWRVEGGWLVDYDADEPGPDDTMAIVGDDGTVRDLGLGNPAIVARGGHWFVTKVTRLDADREKPYTELRQVRVADGRVLSERRIYHAPGRSYYVQQAADDRVLLQAEDAPSGGVGRYHYTSLVWIPSTDRLDVLWKRTQPSPDSAHPSPLPAGVASTAGRWISIREGRVRQAIRDLRTYRVRWSLPRTEYTLAASPDGAIVLTATDGRRTDVQALRARDARTGRLLSTYRVTTGWLHVEAWESPRTFVLKTANRLDGNGSSRGLAVVRCTAGTARCQRVKAPVGALFVHRPNS</sequence>
<evidence type="ECO:0000313" key="2">
    <source>
        <dbReference type="EMBL" id="MFC6042954.1"/>
    </source>
</evidence>
<dbReference type="EMBL" id="JBHSRJ010000004">
    <property type="protein sequence ID" value="MFC6042954.1"/>
    <property type="molecule type" value="Genomic_DNA"/>
</dbReference>
<gene>
    <name evidence="2" type="ORF">ACFPYL_07705</name>
</gene>
<proteinExistence type="predicted"/>
<feature type="signal peptide" evidence="1">
    <location>
        <begin position="1"/>
        <end position="20"/>
    </location>
</feature>
<protein>
    <submittedName>
        <fullName evidence="2">Uncharacterized protein</fullName>
    </submittedName>
</protein>
<dbReference type="Proteomes" id="UP001596135">
    <property type="component" value="Unassembled WGS sequence"/>
</dbReference>
<dbReference type="SUPFAM" id="SSF50998">
    <property type="entry name" value="Quinoprotein alcohol dehydrogenase-like"/>
    <property type="match status" value="1"/>
</dbReference>
<evidence type="ECO:0000313" key="3">
    <source>
        <dbReference type="Proteomes" id="UP001596135"/>
    </source>
</evidence>
<keyword evidence="3" id="KW-1185">Reference proteome</keyword>
<dbReference type="InterPro" id="IPR011047">
    <property type="entry name" value="Quinoprotein_ADH-like_sf"/>
</dbReference>
<feature type="chain" id="PRO_5047068566" evidence="1">
    <location>
        <begin position="21"/>
        <end position="366"/>
    </location>
</feature>
<organism evidence="2 3">
    <name type="scientific">Nocardioides hankookensis</name>
    <dbReference type="NCBI Taxonomy" id="443157"/>
    <lineage>
        <taxon>Bacteria</taxon>
        <taxon>Bacillati</taxon>
        <taxon>Actinomycetota</taxon>
        <taxon>Actinomycetes</taxon>
        <taxon>Propionibacteriales</taxon>
        <taxon>Nocardioidaceae</taxon>
        <taxon>Nocardioides</taxon>
    </lineage>
</organism>
<accession>A0ABW1LHK2</accession>
<evidence type="ECO:0000256" key="1">
    <source>
        <dbReference type="SAM" id="SignalP"/>
    </source>
</evidence>
<name>A0ABW1LHK2_9ACTN</name>
<comment type="caution">
    <text evidence="2">The sequence shown here is derived from an EMBL/GenBank/DDBJ whole genome shotgun (WGS) entry which is preliminary data.</text>
</comment>
<dbReference type="RefSeq" id="WP_379152604.1">
    <property type="nucleotide sequence ID" value="NZ_JBHSRJ010000004.1"/>
</dbReference>
<keyword evidence="1" id="KW-0732">Signal</keyword>
<reference evidence="3" key="1">
    <citation type="journal article" date="2019" name="Int. J. Syst. Evol. Microbiol.">
        <title>The Global Catalogue of Microorganisms (GCM) 10K type strain sequencing project: providing services to taxonomists for standard genome sequencing and annotation.</title>
        <authorList>
            <consortium name="The Broad Institute Genomics Platform"/>
            <consortium name="The Broad Institute Genome Sequencing Center for Infectious Disease"/>
            <person name="Wu L."/>
            <person name="Ma J."/>
        </authorList>
    </citation>
    <scope>NUCLEOTIDE SEQUENCE [LARGE SCALE GENOMIC DNA]</scope>
    <source>
        <strain evidence="3">CCUG 54522</strain>
    </source>
</reference>